<dbReference type="Pfam" id="PF03731">
    <property type="entry name" value="Ku_N"/>
    <property type="match status" value="1"/>
</dbReference>
<evidence type="ECO:0000256" key="11">
    <source>
        <dbReference type="ARBA" id="ARBA00022840"/>
    </source>
</evidence>
<keyword evidence="11" id="KW-0067">ATP-binding</keyword>
<dbReference type="Gene3D" id="2.40.290.10">
    <property type="match status" value="1"/>
</dbReference>
<dbReference type="EC" id="3.6.4.12" evidence="4"/>
<keyword evidence="7" id="KW-0547">Nucleotide-binding</keyword>
<dbReference type="SUPFAM" id="SSF53300">
    <property type="entry name" value="vWA-like"/>
    <property type="match status" value="1"/>
</dbReference>
<dbReference type="Pfam" id="PF02735">
    <property type="entry name" value="Ku"/>
    <property type="match status" value="1"/>
</dbReference>
<accession>A0A8J2T5K6</accession>
<evidence type="ECO:0000256" key="6">
    <source>
        <dbReference type="ARBA" id="ARBA00022454"/>
    </source>
</evidence>
<evidence type="ECO:0000256" key="16">
    <source>
        <dbReference type="ARBA" id="ARBA00023242"/>
    </source>
</evidence>
<dbReference type="GO" id="GO:0016787">
    <property type="term" value="F:hydrolase activity"/>
    <property type="evidence" value="ECO:0007669"/>
    <property type="project" value="UniProtKB-KW"/>
</dbReference>
<dbReference type="InterPro" id="IPR024193">
    <property type="entry name" value="Ku80"/>
</dbReference>
<evidence type="ECO:0000256" key="9">
    <source>
        <dbReference type="ARBA" id="ARBA00022801"/>
    </source>
</evidence>
<dbReference type="GO" id="GO:0006310">
    <property type="term" value="P:DNA recombination"/>
    <property type="evidence" value="ECO:0007669"/>
    <property type="project" value="UniProtKB-KW"/>
</dbReference>
<sequence length="588" mass="65588">MAECTTFILDVSTHMVKQGSVSKAAAYLEYTLLDKLKRGRKTDWISCYLANCQVAKNSQDVPGVFQVQKFLAPVTSGGTISILKQLQSYCEDVGSQNEGAEATESSMVQCLLVASLDCREQFKTRKMVRQAVVFTDDLDGLDLSGDELNVLAEELNLTLILVDCTLVDNEYANTRWGQLAAAIPGSAVFSINDMLREISSLPPAVVRPVRVFVGELRLGADVAQLQLGRPEDGDRHSINIKVEGFPATKAVPPIHRKTVVKKEIQGRVVYEPVKSVVEYEVNDSNSDRPVQVSPQSIAKAYRYGSDYVVLPSSLEEQRSTETLPGIDIRGFMDMDALPRHWLHSETRFILADTRVGGIEDVVALSAMVDVMLQGNKVAIVRFVAKSGAEVQMGVLCPLLVGTIRAFTWCRLPFAEEQRVSDFPRLLHRTTTSGRKIKEEAPSDIDSLMSQYIDLFDMDDEPCTPDPLYYSVVEAKETTLPLPQKATAVDEDPLRVPAIHLHRTQQVLLEWIHQCLINKMEFHVPEMPDVLVAKISPRYKPNKKGDELLTRLKKDLNIKKTSRGVSTEDEDEEEEQEVPNLQSLLSRAD</sequence>
<evidence type="ECO:0000256" key="12">
    <source>
        <dbReference type="ARBA" id="ARBA00022895"/>
    </source>
</evidence>
<protein>
    <recommendedName>
        <fullName evidence="5">ATP-dependent DNA helicase II subunit 2</fullName>
        <ecNumber evidence="4">3.6.4.12</ecNumber>
    </recommendedName>
    <alternativeName>
        <fullName evidence="17">ATP-dependent DNA helicase II subunit Ku80</fullName>
    </alternativeName>
</protein>
<dbReference type="GO" id="GO:0006303">
    <property type="term" value="P:double-strand break repair via nonhomologous end joining"/>
    <property type="evidence" value="ECO:0007669"/>
    <property type="project" value="InterPro"/>
</dbReference>
<keyword evidence="16" id="KW-0539">Nucleus</keyword>
<evidence type="ECO:0000256" key="18">
    <source>
        <dbReference type="SAM" id="MobiDB-lite"/>
    </source>
</evidence>
<evidence type="ECO:0000256" key="10">
    <source>
        <dbReference type="ARBA" id="ARBA00022806"/>
    </source>
</evidence>
<dbReference type="GO" id="GO:0003678">
    <property type="term" value="F:DNA helicase activity"/>
    <property type="evidence" value="ECO:0007669"/>
    <property type="project" value="UniProtKB-EC"/>
</dbReference>
<evidence type="ECO:0000256" key="8">
    <source>
        <dbReference type="ARBA" id="ARBA00022763"/>
    </source>
</evidence>
<dbReference type="SUPFAM" id="SSF100939">
    <property type="entry name" value="SPOC domain-like"/>
    <property type="match status" value="1"/>
</dbReference>
<keyword evidence="13" id="KW-0238">DNA-binding</keyword>
<dbReference type="SMART" id="SM00559">
    <property type="entry name" value="Ku78"/>
    <property type="match status" value="1"/>
</dbReference>
<evidence type="ECO:0000256" key="17">
    <source>
        <dbReference type="ARBA" id="ARBA00031847"/>
    </source>
</evidence>
<dbReference type="AlphaFoldDB" id="A0A8J2T5K6"/>
<dbReference type="EMBL" id="HG316456">
    <property type="protein sequence ID" value="CDF88999.1"/>
    <property type="molecule type" value="Genomic_DNA"/>
</dbReference>
<evidence type="ECO:0000313" key="20">
    <source>
        <dbReference type="EMBL" id="CDF88999.1"/>
    </source>
</evidence>
<dbReference type="GO" id="GO:0003690">
    <property type="term" value="F:double-stranded DNA binding"/>
    <property type="evidence" value="ECO:0007669"/>
    <property type="project" value="TreeGrafter"/>
</dbReference>
<keyword evidence="21" id="KW-1185">Reference proteome</keyword>
<keyword evidence="9" id="KW-0378">Hydrolase</keyword>
<dbReference type="GO" id="GO:0005524">
    <property type="term" value="F:ATP binding"/>
    <property type="evidence" value="ECO:0007669"/>
    <property type="project" value="UniProtKB-KW"/>
</dbReference>
<dbReference type="GO" id="GO:0000723">
    <property type="term" value="P:telomere maintenance"/>
    <property type="evidence" value="ECO:0007669"/>
    <property type="project" value="InterPro"/>
</dbReference>
<keyword evidence="12" id="KW-0779">Telomere</keyword>
<dbReference type="GO" id="GO:0043564">
    <property type="term" value="C:Ku70:Ku80 complex"/>
    <property type="evidence" value="ECO:0007669"/>
    <property type="project" value="InterPro"/>
</dbReference>
<dbReference type="GO" id="GO:0000781">
    <property type="term" value="C:chromosome, telomeric region"/>
    <property type="evidence" value="ECO:0007669"/>
    <property type="project" value="UniProtKB-SubCell"/>
</dbReference>
<evidence type="ECO:0000256" key="15">
    <source>
        <dbReference type="ARBA" id="ARBA00023204"/>
    </source>
</evidence>
<evidence type="ECO:0000256" key="13">
    <source>
        <dbReference type="ARBA" id="ARBA00023125"/>
    </source>
</evidence>
<dbReference type="InterPro" id="IPR036465">
    <property type="entry name" value="vWFA_dom_sf"/>
</dbReference>
<feature type="domain" description="Ku" evidence="19">
    <location>
        <begin position="289"/>
        <end position="428"/>
    </location>
</feature>
<organism evidence="20 21">
    <name type="scientific">Zygosaccharomyces bailii (strain CLIB 213 / ATCC 58445 / CBS 680 / BCRC 21525 / NBRC 1098 / NCYC 1416 / NRRL Y-2227)</name>
    <dbReference type="NCBI Taxonomy" id="1333698"/>
    <lineage>
        <taxon>Eukaryota</taxon>
        <taxon>Fungi</taxon>
        <taxon>Dikarya</taxon>
        <taxon>Ascomycota</taxon>
        <taxon>Saccharomycotina</taxon>
        <taxon>Saccharomycetes</taxon>
        <taxon>Saccharomycetales</taxon>
        <taxon>Saccharomycetaceae</taxon>
        <taxon>Zygosaccharomyces</taxon>
    </lineage>
</organism>
<keyword evidence="15" id="KW-0234">DNA repair</keyword>
<dbReference type="PANTHER" id="PTHR12604">
    <property type="entry name" value="KU AUTOANTIGEN DNA HELICASE"/>
    <property type="match status" value="1"/>
</dbReference>
<dbReference type="Gene3D" id="3.40.50.410">
    <property type="entry name" value="von Willebrand factor, type A domain"/>
    <property type="match status" value="1"/>
</dbReference>
<dbReference type="PANTHER" id="PTHR12604:SF4">
    <property type="entry name" value="X-RAY REPAIR CROSS-COMPLEMENTING PROTEIN 5"/>
    <property type="match status" value="1"/>
</dbReference>
<comment type="subcellular location">
    <subcellularLocation>
        <location evidence="2">Chromosome</location>
        <location evidence="2">Telomere</location>
    </subcellularLocation>
    <subcellularLocation>
        <location evidence="1">Nucleus</location>
    </subcellularLocation>
</comment>
<dbReference type="InterPro" id="IPR006164">
    <property type="entry name" value="DNA_bd_Ku70/Ku80"/>
</dbReference>
<evidence type="ECO:0000259" key="19">
    <source>
        <dbReference type="SMART" id="SM00559"/>
    </source>
</evidence>
<keyword evidence="14" id="KW-0233">DNA recombination</keyword>
<gene>
    <name evidence="20" type="ORF">BN860_06788g</name>
</gene>
<dbReference type="InterPro" id="IPR016194">
    <property type="entry name" value="SPOC-like_C_dom_sf"/>
</dbReference>
<evidence type="ECO:0000256" key="7">
    <source>
        <dbReference type="ARBA" id="ARBA00022741"/>
    </source>
</evidence>
<reference evidence="21" key="1">
    <citation type="journal article" date="2013" name="Genome Announc.">
        <title>Genome sequence of the food spoilage yeast Zygosaccharomyces bailii CLIB 213(T).</title>
        <authorList>
            <person name="Galeote V."/>
            <person name="Bigey F."/>
            <person name="Devillers H."/>
            <person name="Neuveglise C."/>
            <person name="Dequin S."/>
        </authorList>
    </citation>
    <scope>NUCLEOTIDE SEQUENCE [LARGE SCALE GENOMIC DNA]</scope>
    <source>
        <strain evidence="21">CLIB 213 / ATCC 58445 / CBS 680 / CCRC 21525 / NBRC 1098 / NCYC 1416 / NRRL Y-2227</strain>
    </source>
</reference>
<evidence type="ECO:0000256" key="2">
    <source>
        <dbReference type="ARBA" id="ARBA00004574"/>
    </source>
</evidence>
<keyword evidence="8" id="KW-0227">DNA damage</keyword>
<dbReference type="OrthoDB" id="30826at2759"/>
<evidence type="ECO:0000256" key="5">
    <source>
        <dbReference type="ARBA" id="ARBA00021792"/>
    </source>
</evidence>
<keyword evidence="10" id="KW-0347">Helicase</keyword>
<dbReference type="GO" id="GO:0042162">
    <property type="term" value="F:telomeric DNA binding"/>
    <property type="evidence" value="ECO:0007669"/>
    <property type="project" value="InterPro"/>
</dbReference>
<dbReference type="InterPro" id="IPR005161">
    <property type="entry name" value="Ku_N"/>
</dbReference>
<dbReference type="Proteomes" id="UP000019375">
    <property type="component" value="Unassembled WGS sequence"/>
</dbReference>
<evidence type="ECO:0000256" key="1">
    <source>
        <dbReference type="ARBA" id="ARBA00004123"/>
    </source>
</evidence>
<evidence type="ECO:0000313" key="21">
    <source>
        <dbReference type="Proteomes" id="UP000019375"/>
    </source>
</evidence>
<name>A0A8J2T5K6_ZYGB2</name>
<dbReference type="GO" id="GO:0003684">
    <property type="term" value="F:damaged DNA binding"/>
    <property type="evidence" value="ECO:0007669"/>
    <property type="project" value="InterPro"/>
</dbReference>
<dbReference type="CDD" id="cd00873">
    <property type="entry name" value="KU80"/>
    <property type="match status" value="1"/>
</dbReference>
<evidence type="ECO:0000256" key="14">
    <source>
        <dbReference type="ARBA" id="ARBA00023172"/>
    </source>
</evidence>
<keyword evidence="6" id="KW-0158">Chromosome</keyword>
<evidence type="ECO:0000256" key="3">
    <source>
        <dbReference type="ARBA" id="ARBA00007726"/>
    </source>
</evidence>
<comment type="similarity">
    <text evidence="3">Belongs to the ku80 family.</text>
</comment>
<feature type="compositionally biased region" description="Polar residues" evidence="18">
    <location>
        <begin position="578"/>
        <end position="588"/>
    </location>
</feature>
<proteinExistence type="inferred from homology"/>
<feature type="region of interest" description="Disordered" evidence="18">
    <location>
        <begin position="558"/>
        <end position="588"/>
    </location>
</feature>
<evidence type="ECO:0000256" key="4">
    <source>
        <dbReference type="ARBA" id="ARBA00012551"/>
    </source>
</evidence>
<feature type="compositionally biased region" description="Acidic residues" evidence="18">
    <location>
        <begin position="566"/>
        <end position="576"/>
    </location>
</feature>